<feature type="compositionally biased region" description="Pro residues" evidence="1">
    <location>
        <begin position="26"/>
        <end position="36"/>
    </location>
</feature>
<feature type="region of interest" description="Disordered" evidence="1">
    <location>
        <begin position="150"/>
        <end position="172"/>
    </location>
</feature>
<name>A0A1J7IWX8_9PEZI</name>
<keyword evidence="3" id="KW-1185">Reference proteome</keyword>
<feature type="region of interest" description="Disordered" evidence="1">
    <location>
        <begin position="1"/>
        <end position="57"/>
    </location>
</feature>
<dbReference type="EMBL" id="KV875095">
    <property type="protein sequence ID" value="OIW31998.1"/>
    <property type="molecule type" value="Genomic_DNA"/>
</dbReference>
<gene>
    <name evidence="2" type="ORF">CONLIGDRAFT_678433</name>
</gene>
<organism evidence="2 3">
    <name type="scientific">Coniochaeta ligniaria NRRL 30616</name>
    <dbReference type="NCBI Taxonomy" id="1408157"/>
    <lineage>
        <taxon>Eukaryota</taxon>
        <taxon>Fungi</taxon>
        <taxon>Dikarya</taxon>
        <taxon>Ascomycota</taxon>
        <taxon>Pezizomycotina</taxon>
        <taxon>Sordariomycetes</taxon>
        <taxon>Sordariomycetidae</taxon>
        <taxon>Coniochaetales</taxon>
        <taxon>Coniochaetaceae</taxon>
        <taxon>Coniochaeta</taxon>
    </lineage>
</organism>
<dbReference type="AlphaFoldDB" id="A0A1J7IWX8"/>
<evidence type="ECO:0000313" key="2">
    <source>
        <dbReference type="EMBL" id="OIW31998.1"/>
    </source>
</evidence>
<proteinExistence type="predicted"/>
<protein>
    <submittedName>
        <fullName evidence="2">Uncharacterized protein</fullName>
    </submittedName>
</protein>
<accession>A0A1J7IWX8</accession>
<dbReference type="Proteomes" id="UP000182658">
    <property type="component" value="Unassembled WGS sequence"/>
</dbReference>
<dbReference type="OrthoDB" id="5233988at2759"/>
<dbReference type="InParanoid" id="A0A1J7IWX8"/>
<evidence type="ECO:0000256" key="1">
    <source>
        <dbReference type="SAM" id="MobiDB-lite"/>
    </source>
</evidence>
<sequence>MSVNPGGPMLPTDSPLPFNPGGPMVPETPIPEPTPTPMSVEPGGPLKPPHRRAPGNSCTWTTSETVPYPCSFNGIETVYPSIATSTRHVDCHGCQDIHVDKQIWYCPVQLINATHVAHTPKTTWTTACATVATSGQVTARDAAPVVVPQVPAPTAQPTPEAQRRNPQGNLMDQQPAACPTTYLVQPGKSAGSTSTRYQQTVTSTVRLPCGGCQLVLSTALAGYGPAGRFTTTVTAPVGTSTTYVCQ</sequence>
<reference evidence="2 3" key="1">
    <citation type="submission" date="2016-10" db="EMBL/GenBank/DDBJ databases">
        <title>Draft genome sequence of Coniochaeta ligniaria NRRL30616, a lignocellulolytic fungus for bioabatement of inhibitors in plant biomass hydrolysates.</title>
        <authorList>
            <consortium name="DOE Joint Genome Institute"/>
            <person name="Jimenez D.J."/>
            <person name="Hector R.E."/>
            <person name="Riley R."/>
            <person name="Sun H."/>
            <person name="Grigoriev I.V."/>
            <person name="Van Elsas J.D."/>
            <person name="Nichols N.N."/>
        </authorList>
    </citation>
    <scope>NUCLEOTIDE SEQUENCE [LARGE SCALE GENOMIC DNA]</scope>
    <source>
        <strain evidence="2 3">NRRL 30616</strain>
    </source>
</reference>
<evidence type="ECO:0000313" key="3">
    <source>
        <dbReference type="Proteomes" id="UP000182658"/>
    </source>
</evidence>